<dbReference type="GO" id="GO:0051287">
    <property type="term" value="F:NAD binding"/>
    <property type="evidence" value="ECO:0007669"/>
    <property type="project" value="InterPro"/>
</dbReference>
<dbReference type="PANTHER" id="PTHR43060:SF15">
    <property type="entry name" value="3-HYDROXYISOBUTYRATE DEHYDROGENASE-LIKE 1, MITOCHONDRIAL-RELATED"/>
    <property type="match status" value="1"/>
</dbReference>
<organism evidence="6 7">
    <name type="scientific">Algicella marina</name>
    <dbReference type="NCBI Taxonomy" id="2683284"/>
    <lineage>
        <taxon>Bacteria</taxon>
        <taxon>Pseudomonadati</taxon>
        <taxon>Pseudomonadota</taxon>
        <taxon>Alphaproteobacteria</taxon>
        <taxon>Rhodobacterales</taxon>
        <taxon>Paracoccaceae</taxon>
        <taxon>Algicella</taxon>
    </lineage>
</organism>
<dbReference type="PIRSF" id="PIRSF000103">
    <property type="entry name" value="HIBADH"/>
    <property type="match status" value="1"/>
</dbReference>
<evidence type="ECO:0000256" key="2">
    <source>
        <dbReference type="ARBA" id="ARBA00023027"/>
    </source>
</evidence>
<reference evidence="6 7" key="1">
    <citation type="submission" date="2019-12" db="EMBL/GenBank/DDBJ databases">
        <title>Complete genome sequence of Algicella marina strain 9Alg 56(T) isolated from the red alga Tichocarpus crinitus.</title>
        <authorList>
            <person name="Kim S.-G."/>
            <person name="Nedashkovskaya O.I."/>
        </authorList>
    </citation>
    <scope>NUCLEOTIDE SEQUENCE [LARGE SCALE GENOMIC DNA]</scope>
    <source>
        <strain evidence="6 7">9Alg 56</strain>
    </source>
</reference>
<dbReference type="InterPro" id="IPR008927">
    <property type="entry name" value="6-PGluconate_DH-like_C_sf"/>
</dbReference>
<dbReference type="Gene3D" id="3.40.50.720">
    <property type="entry name" value="NAD(P)-binding Rossmann-like Domain"/>
    <property type="match status" value="1"/>
</dbReference>
<evidence type="ECO:0000256" key="1">
    <source>
        <dbReference type="ARBA" id="ARBA00023002"/>
    </source>
</evidence>
<evidence type="ECO:0000256" key="3">
    <source>
        <dbReference type="PIRSR" id="PIRSR000103-1"/>
    </source>
</evidence>
<dbReference type="InterPro" id="IPR013328">
    <property type="entry name" value="6PGD_dom2"/>
</dbReference>
<dbReference type="InterPro" id="IPR029154">
    <property type="entry name" value="HIBADH-like_NADP-bd"/>
</dbReference>
<dbReference type="GO" id="GO:0016491">
    <property type="term" value="F:oxidoreductase activity"/>
    <property type="evidence" value="ECO:0007669"/>
    <property type="project" value="UniProtKB-KW"/>
</dbReference>
<proteinExistence type="predicted"/>
<protein>
    <submittedName>
        <fullName evidence="6">NAD-binding protein</fullName>
    </submittedName>
</protein>
<evidence type="ECO:0000259" key="5">
    <source>
        <dbReference type="Pfam" id="PF14833"/>
    </source>
</evidence>
<gene>
    <name evidence="6" type="ORF">GO499_19545</name>
</gene>
<evidence type="ECO:0000313" key="7">
    <source>
        <dbReference type="Proteomes" id="UP000464495"/>
    </source>
</evidence>
<dbReference type="SUPFAM" id="SSF51735">
    <property type="entry name" value="NAD(P)-binding Rossmann-fold domains"/>
    <property type="match status" value="1"/>
</dbReference>
<dbReference type="AlphaFoldDB" id="A0A6P1T5Y3"/>
<feature type="domain" description="6-phosphogluconate dehydrogenase NADP-binding" evidence="4">
    <location>
        <begin position="2"/>
        <end position="155"/>
    </location>
</feature>
<sequence length="262" mass="27654">MRIGVAGCGAMGRPMAEAMLAGGANLVAHDVRPATDFGEFAAHLVPVESLREVATLFSIVRDIPQTEALLFGDQAMASAPNLTTLVISSTVAPSYIHDLRRRLPTRVALIDAPMSGAPVAARERRLAFMLGGDTAHITPLMPLFDAMGTNIHHLGPLGAGMVMKVLNNMIAASSVATTRLALDWAAEAGISGERFREVAETSSGQTWFSRHFAAIDWAEEAFDPANTMGILVKDVTSALDTAPAGATTALPRAIINAIRTLK</sequence>
<dbReference type="EMBL" id="CP046620">
    <property type="protein sequence ID" value="QHQ37221.1"/>
    <property type="molecule type" value="Genomic_DNA"/>
</dbReference>
<evidence type="ECO:0000313" key="6">
    <source>
        <dbReference type="EMBL" id="QHQ37221.1"/>
    </source>
</evidence>
<dbReference type="InterPro" id="IPR015815">
    <property type="entry name" value="HIBADH-related"/>
</dbReference>
<dbReference type="Pfam" id="PF03446">
    <property type="entry name" value="NAD_binding_2"/>
    <property type="match status" value="1"/>
</dbReference>
<dbReference type="PANTHER" id="PTHR43060">
    <property type="entry name" value="3-HYDROXYISOBUTYRATE DEHYDROGENASE-LIKE 1, MITOCHONDRIAL-RELATED"/>
    <property type="match status" value="1"/>
</dbReference>
<dbReference type="Gene3D" id="1.10.1040.10">
    <property type="entry name" value="N-(1-d-carboxylethyl)-l-norvaline Dehydrogenase, domain 2"/>
    <property type="match status" value="1"/>
</dbReference>
<keyword evidence="2" id="KW-0520">NAD</keyword>
<accession>A0A6P1T5Y3</accession>
<dbReference type="Pfam" id="PF14833">
    <property type="entry name" value="NAD_binding_11"/>
    <property type="match status" value="1"/>
</dbReference>
<dbReference type="Proteomes" id="UP000464495">
    <property type="component" value="Chromosome"/>
</dbReference>
<dbReference type="KEGG" id="amaq:GO499_19545"/>
<dbReference type="GO" id="GO:0050661">
    <property type="term" value="F:NADP binding"/>
    <property type="evidence" value="ECO:0007669"/>
    <property type="project" value="InterPro"/>
</dbReference>
<name>A0A6P1T5Y3_9RHOB</name>
<keyword evidence="7" id="KW-1185">Reference proteome</keyword>
<feature type="active site" evidence="3">
    <location>
        <position position="164"/>
    </location>
</feature>
<dbReference type="InterPro" id="IPR036291">
    <property type="entry name" value="NAD(P)-bd_dom_sf"/>
</dbReference>
<keyword evidence="1" id="KW-0560">Oxidoreductase</keyword>
<dbReference type="SUPFAM" id="SSF48179">
    <property type="entry name" value="6-phosphogluconate dehydrogenase C-terminal domain-like"/>
    <property type="match status" value="1"/>
</dbReference>
<evidence type="ECO:0000259" key="4">
    <source>
        <dbReference type="Pfam" id="PF03446"/>
    </source>
</evidence>
<dbReference type="InterPro" id="IPR006115">
    <property type="entry name" value="6PGDH_NADP-bd"/>
</dbReference>
<feature type="domain" description="3-hydroxyisobutyrate dehydrogenase-like NAD-binding" evidence="5">
    <location>
        <begin position="158"/>
        <end position="244"/>
    </location>
</feature>